<accession>A0AAD8B7C4</accession>
<evidence type="ECO:0000313" key="3">
    <source>
        <dbReference type="Proteomes" id="UP001233172"/>
    </source>
</evidence>
<dbReference type="AlphaFoldDB" id="A0AAD8B7C4"/>
<feature type="region of interest" description="Disordered" evidence="1">
    <location>
        <begin position="85"/>
        <end position="112"/>
    </location>
</feature>
<keyword evidence="3" id="KW-1185">Reference proteome</keyword>
<evidence type="ECO:0000313" key="2">
    <source>
        <dbReference type="EMBL" id="KAK0049259.1"/>
    </source>
</evidence>
<reference evidence="2" key="1">
    <citation type="journal article" date="2023" name="PLoS Negl. Trop. Dis.">
        <title>A genome sequence for Biomphalaria pfeifferi, the major vector snail for the human-infecting parasite Schistosoma mansoni.</title>
        <authorList>
            <person name="Bu L."/>
            <person name="Lu L."/>
            <person name="Laidemitt M.R."/>
            <person name="Zhang S.M."/>
            <person name="Mutuku M."/>
            <person name="Mkoji G."/>
            <person name="Steinauer M."/>
            <person name="Loker E.S."/>
        </authorList>
    </citation>
    <scope>NUCLEOTIDE SEQUENCE</scope>
    <source>
        <strain evidence="2">KasaAsao</strain>
    </source>
</reference>
<sequence length="125" mass="13722">MAGKQWLISFLTSYPEHSLRSPESTSAARAKAYLRAACLAIAVNGFEKKGSWPVNRNIFQDWEFKAAATTDVQVALNEIEEQEMNTTINLPTTSSSSNLGLGVREPPNKSWGPAVFSPFPAANYE</sequence>
<dbReference type="Proteomes" id="UP001233172">
    <property type="component" value="Unassembled WGS sequence"/>
</dbReference>
<reference evidence="2" key="2">
    <citation type="submission" date="2023-04" db="EMBL/GenBank/DDBJ databases">
        <authorList>
            <person name="Bu L."/>
            <person name="Lu L."/>
            <person name="Laidemitt M.R."/>
            <person name="Zhang S.M."/>
            <person name="Mutuku M."/>
            <person name="Mkoji G."/>
            <person name="Steinauer M."/>
            <person name="Loker E.S."/>
        </authorList>
    </citation>
    <scope>NUCLEOTIDE SEQUENCE</scope>
    <source>
        <strain evidence="2">KasaAsao</strain>
        <tissue evidence="2">Whole Snail</tissue>
    </source>
</reference>
<comment type="caution">
    <text evidence="2">The sequence shown here is derived from an EMBL/GenBank/DDBJ whole genome shotgun (WGS) entry which is preliminary data.</text>
</comment>
<organism evidence="2 3">
    <name type="scientific">Biomphalaria pfeifferi</name>
    <name type="common">Bloodfluke planorb</name>
    <name type="synonym">Freshwater snail</name>
    <dbReference type="NCBI Taxonomy" id="112525"/>
    <lineage>
        <taxon>Eukaryota</taxon>
        <taxon>Metazoa</taxon>
        <taxon>Spiralia</taxon>
        <taxon>Lophotrochozoa</taxon>
        <taxon>Mollusca</taxon>
        <taxon>Gastropoda</taxon>
        <taxon>Heterobranchia</taxon>
        <taxon>Euthyneura</taxon>
        <taxon>Panpulmonata</taxon>
        <taxon>Hygrophila</taxon>
        <taxon>Lymnaeoidea</taxon>
        <taxon>Planorbidae</taxon>
        <taxon>Biomphalaria</taxon>
    </lineage>
</organism>
<feature type="compositionally biased region" description="Polar residues" evidence="1">
    <location>
        <begin position="85"/>
        <end position="99"/>
    </location>
</feature>
<proteinExistence type="predicted"/>
<dbReference type="EMBL" id="JASAOG010000128">
    <property type="protein sequence ID" value="KAK0049259.1"/>
    <property type="molecule type" value="Genomic_DNA"/>
</dbReference>
<name>A0AAD8B7C4_BIOPF</name>
<evidence type="ECO:0000256" key="1">
    <source>
        <dbReference type="SAM" id="MobiDB-lite"/>
    </source>
</evidence>
<protein>
    <submittedName>
        <fullName evidence="2">Uncharacterized protein</fullName>
    </submittedName>
</protein>
<gene>
    <name evidence="2" type="ORF">Bpfe_021352</name>
</gene>